<dbReference type="PANTHER" id="PTHR39428:SF1">
    <property type="entry name" value="F420H(2)-DEPENDENT QUINONE REDUCTASE RV1261C"/>
    <property type="match status" value="1"/>
</dbReference>
<dbReference type="EMBL" id="BMMH01000004">
    <property type="protein sequence ID" value="GGL09023.1"/>
    <property type="molecule type" value="Genomic_DNA"/>
</dbReference>
<protein>
    <recommendedName>
        <fullName evidence="5">Nitroreductase family deazaflavin-dependent oxidoreductase</fullName>
    </recommendedName>
</protein>
<dbReference type="SUPFAM" id="SSF50475">
    <property type="entry name" value="FMN-binding split barrel"/>
    <property type="match status" value="1"/>
</dbReference>
<dbReference type="GO" id="GO:0005886">
    <property type="term" value="C:plasma membrane"/>
    <property type="evidence" value="ECO:0007669"/>
    <property type="project" value="TreeGrafter"/>
</dbReference>
<dbReference type="AlphaFoldDB" id="A0A917RIS8"/>
<dbReference type="InterPro" id="IPR012349">
    <property type="entry name" value="Split_barrel_FMN-bd"/>
</dbReference>
<name>A0A917RIS8_9NOCA</name>
<organism evidence="3 4">
    <name type="scientific">Nocardia jinanensis</name>
    <dbReference type="NCBI Taxonomy" id="382504"/>
    <lineage>
        <taxon>Bacteria</taxon>
        <taxon>Bacillati</taxon>
        <taxon>Actinomycetota</taxon>
        <taxon>Actinomycetes</taxon>
        <taxon>Mycobacteriales</taxon>
        <taxon>Nocardiaceae</taxon>
        <taxon>Nocardia</taxon>
    </lineage>
</organism>
<dbReference type="Pfam" id="PF04075">
    <property type="entry name" value="F420H2_quin_red"/>
    <property type="match status" value="1"/>
</dbReference>
<dbReference type="NCBIfam" id="TIGR00026">
    <property type="entry name" value="hi_GC_TIGR00026"/>
    <property type="match status" value="1"/>
</dbReference>
<evidence type="ECO:0008006" key="5">
    <source>
        <dbReference type="Google" id="ProtNLM"/>
    </source>
</evidence>
<proteinExistence type="inferred from homology"/>
<dbReference type="PANTHER" id="PTHR39428">
    <property type="entry name" value="F420H(2)-DEPENDENT QUINONE REDUCTASE RV1261C"/>
    <property type="match status" value="1"/>
</dbReference>
<evidence type="ECO:0000313" key="4">
    <source>
        <dbReference type="Proteomes" id="UP000638263"/>
    </source>
</evidence>
<gene>
    <name evidence="3" type="ORF">GCM10011588_24180</name>
</gene>
<evidence type="ECO:0000313" key="3">
    <source>
        <dbReference type="EMBL" id="GGL09023.1"/>
    </source>
</evidence>
<evidence type="ECO:0000256" key="2">
    <source>
        <dbReference type="ARBA" id="ARBA00049106"/>
    </source>
</evidence>
<sequence length="174" mass="18670">MPSGRLPAMTEAAHPLDAAPVAGRLRYDDPDAPWNQADEQGPAAWNTEVIREFRANGGRVGGAYAGAELLLLTTTGARTGKRHVVPLGALYRGETLYISSFVEGGYPSWYHNVRADPAVIVESGDHVYHGTARVLTGAAYEEFAAWALENNPLLADFQATTTQPVPLVVLTLAK</sequence>
<evidence type="ECO:0000256" key="1">
    <source>
        <dbReference type="ARBA" id="ARBA00008710"/>
    </source>
</evidence>
<reference evidence="3" key="2">
    <citation type="submission" date="2020-09" db="EMBL/GenBank/DDBJ databases">
        <authorList>
            <person name="Sun Q."/>
            <person name="Zhou Y."/>
        </authorList>
    </citation>
    <scope>NUCLEOTIDE SEQUENCE</scope>
    <source>
        <strain evidence="3">CGMCC 4.3508</strain>
    </source>
</reference>
<comment type="caution">
    <text evidence="3">The sequence shown here is derived from an EMBL/GenBank/DDBJ whole genome shotgun (WGS) entry which is preliminary data.</text>
</comment>
<keyword evidence="4" id="KW-1185">Reference proteome</keyword>
<reference evidence="3" key="1">
    <citation type="journal article" date="2014" name="Int. J. Syst. Evol. Microbiol.">
        <title>Complete genome sequence of Corynebacterium casei LMG S-19264T (=DSM 44701T), isolated from a smear-ripened cheese.</title>
        <authorList>
            <consortium name="US DOE Joint Genome Institute (JGI-PGF)"/>
            <person name="Walter F."/>
            <person name="Albersmeier A."/>
            <person name="Kalinowski J."/>
            <person name="Ruckert C."/>
        </authorList>
    </citation>
    <scope>NUCLEOTIDE SEQUENCE</scope>
    <source>
        <strain evidence="3">CGMCC 4.3508</strain>
    </source>
</reference>
<accession>A0A917RIS8</accession>
<dbReference type="Gene3D" id="2.30.110.10">
    <property type="entry name" value="Electron Transport, Fmn-binding Protein, Chain A"/>
    <property type="match status" value="1"/>
</dbReference>
<comment type="similarity">
    <text evidence="1">Belongs to the F420H(2)-dependent quinone reductase family.</text>
</comment>
<dbReference type="Proteomes" id="UP000638263">
    <property type="component" value="Unassembled WGS sequence"/>
</dbReference>
<comment type="catalytic activity">
    <reaction evidence="2">
        <text>oxidized coenzyme F420-(gamma-L-Glu)(n) + a quinol + H(+) = reduced coenzyme F420-(gamma-L-Glu)(n) + a quinone</text>
        <dbReference type="Rhea" id="RHEA:39663"/>
        <dbReference type="Rhea" id="RHEA-COMP:12939"/>
        <dbReference type="Rhea" id="RHEA-COMP:14378"/>
        <dbReference type="ChEBI" id="CHEBI:15378"/>
        <dbReference type="ChEBI" id="CHEBI:24646"/>
        <dbReference type="ChEBI" id="CHEBI:132124"/>
        <dbReference type="ChEBI" id="CHEBI:133980"/>
        <dbReference type="ChEBI" id="CHEBI:139511"/>
    </reaction>
</comment>
<dbReference type="InterPro" id="IPR004378">
    <property type="entry name" value="F420H2_quin_Rdtase"/>
</dbReference>
<dbReference type="GO" id="GO:0070967">
    <property type="term" value="F:coenzyme F420 binding"/>
    <property type="evidence" value="ECO:0007669"/>
    <property type="project" value="TreeGrafter"/>
</dbReference>
<dbReference type="GO" id="GO:0016491">
    <property type="term" value="F:oxidoreductase activity"/>
    <property type="evidence" value="ECO:0007669"/>
    <property type="project" value="InterPro"/>
</dbReference>